<dbReference type="CDD" id="cd10032">
    <property type="entry name" value="UDG-F6_HDG"/>
    <property type="match status" value="1"/>
</dbReference>
<dbReference type="InterPro" id="IPR005122">
    <property type="entry name" value="Uracil-DNA_glycosylase-like"/>
</dbReference>
<dbReference type="SMART" id="SM00987">
    <property type="entry name" value="UreE_C"/>
    <property type="match status" value="1"/>
</dbReference>
<dbReference type="InterPro" id="IPR026353">
    <property type="entry name" value="Hypoxan-DNA_Glyclase"/>
</dbReference>
<comment type="caution">
    <text evidence="2">The sequence shown here is derived from an EMBL/GenBank/DDBJ whole genome shotgun (WGS) entry which is preliminary data.</text>
</comment>
<accession>A0A1B8TRS9</accession>
<evidence type="ECO:0000313" key="2">
    <source>
        <dbReference type="EMBL" id="OBY62178.1"/>
    </source>
</evidence>
<keyword evidence="3" id="KW-1185">Reference proteome</keyword>
<dbReference type="Pfam" id="PF03167">
    <property type="entry name" value="UDG"/>
    <property type="match status" value="1"/>
</dbReference>
<protein>
    <submittedName>
        <fullName evidence="2">DNA-deoxyinosine glycosylase</fullName>
    </submittedName>
</protein>
<dbReference type="InterPro" id="IPR036895">
    <property type="entry name" value="Uracil-DNA_glycosylase-like_sf"/>
</dbReference>
<proteinExistence type="predicted"/>
<dbReference type="EMBL" id="LSFM01000025">
    <property type="protein sequence ID" value="OBY62178.1"/>
    <property type="molecule type" value="Genomic_DNA"/>
</dbReference>
<dbReference type="NCBIfam" id="TIGR04274">
    <property type="entry name" value="hypoxanDNAglyco"/>
    <property type="match status" value="1"/>
</dbReference>
<evidence type="ECO:0000313" key="3">
    <source>
        <dbReference type="Proteomes" id="UP000092584"/>
    </source>
</evidence>
<dbReference type="STRING" id="1774273.LPB03_15055"/>
<dbReference type="SMART" id="SM00986">
    <property type="entry name" value="UDG"/>
    <property type="match status" value="1"/>
</dbReference>
<feature type="domain" description="Uracil-DNA glycosylase-like" evidence="1">
    <location>
        <begin position="12"/>
        <end position="163"/>
    </location>
</feature>
<dbReference type="Proteomes" id="UP000092584">
    <property type="component" value="Unassembled WGS sequence"/>
</dbReference>
<name>A0A1B8TRS9_9FLAO</name>
<dbReference type="Gene3D" id="3.40.470.10">
    <property type="entry name" value="Uracil-DNA glycosylase-like domain"/>
    <property type="match status" value="1"/>
</dbReference>
<evidence type="ECO:0000259" key="1">
    <source>
        <dbReference type="SMART" id="SM00986"/>
    </source>
</evidence>
<reference evidence="3" key="1">
    <citation type="submission" date="2016-02" db="EMBL/GenBank/DDBJ databases">
        <authorList>
            <person name="Shin S.-K."/>
            <person name="Yi H."/>
            <person name="Kim E."/>
        </authorList>
    </citation>
    <scope>NUCLEOTIDE SEQUENCE [LARGE SCALE GENOMIC DNA]</scope>
    <source>
        <strain evidence="3">LPB0003</strain>
    </source>
</reference>
<gene>
    <name evidence="2" type="ORF">LPB3_14255</name>
</gene>
<organism evidence="2 3">
    <name type="scientific">Polaribacter vadi</name>
    <dbReference type="NCBI Taxonomy" id="1774273"/>
    <lineage>
        <taxon>Bacteria</taxon>
        <taxon>Pseudomonadati</taxon>
        <taxon>Bacteroidota</taxon>
        <taxon>Flavobacteriia</taxon>
        <taxon>Flavobacteriales</taxon>
        <taxon>Flavobacteriaceae</taxon>
    </lineage>
</organism>
<sequence>MFLGETGALSFDPILPQNPTIFILGTMPGKQSLKQQQYYANKRNSFWKIIFELTDEIYSENYAERIDVLIRNHIAIWDICQFANRKTSLDSDIKNEVPNPINEIIEMYPSVKQVIFNGQKAEKLYYKYFSEIEDITYNLVLSTSPANARFSFREKLNNWKTIIL</sequence>
<dbReference type="SUPFAM" id="SSF52141">
    <property type="entry name" value="Uracil-DNA glycosylase-like"/>
    <property type="match status" value="1"/>
</dbReference>
<dbReference type="AlphaFoldDB" id="A0A1B8TRS9"/>
<dbReference type="OrthoDB" id="9799921at2"/>
<dbReference type="KEGG" id="pob:LPB03_15055"/>